<gene>
    <name evidence="7" type="ORF">EXIGLDRAFT_830924</name>
</gene>
<proteinExistence type="inferred from homology"/>
<dbReference type="PROSITE" id="PS51767">
    <property type="entry name" value="PEPTIDASE_A1"/>
    <property type="match status" value="1"/>
</dbReference>
<sequence length="588" mass="61243">MSHSPLAVLAAAAAIALAAARPAHQEAGVVHLPIVRTPRQSTSVAKRAAAGTHAAIGLGDFFDVTYSVLVNVGPVLTPLVLDTGSSDLWVISDACTNCTDGEVPLFPAADLKYAGLDVALKYGDSSTRTHANGPIGTSSMGVAGLELESQYLAAINDTDTTIAATGAVGIFGLGFPISSVVFADVFKQRFVTCPDCRAVAATTAPNLRRNHVRTRRPFPELSSLFAAASTQLAARTPGIPSLGDLLSLVPSAAPFMPRAVNEKMLAEPLIAVTLQRETIDPGGNVGMLSLGGFPASVDRDKLTWVDVRGYTAVQAGLPETVQDVDTYPLAWEIPLDDVYLDGKLLPRTNLTSTSISITALVDTGSSLVRGPSDVIEMVTRLITSPNSNMADPPQETYDCTPHTLAFRIGGQLFPVDPRDLVAQATPDVVGVSDADAARVGCSLNLAVTDTPEEGNGFLFTWSLGVPFLKSVLAAFYYGNVTHPELDRPRIGLLSTVPQNADSRLTEAISAAGASDGNLPALSQSAPTTTYVPIGTGVAGVPLAATSIGNSFSRPPKHSTAGSPPTRRIALSAVILAMLAFLAALFALR</sequence>
<feature type="transmembrane region" description="Helical" evidence="4">
    <location>
        <begin position="568"/>
        <end position="587"/>
    </location>
</feature>
<organism evidence="7 8">
    <name type="scientific">Exidia glandulosa HHB12029</name>
    <dbReference type="NCBI Taxonomy" id="1314781"/>
    <lineage>
        <taxon>Eukaryota</taxon>
        <taxon>Fungi</taxon>
        <taxon>Dikarya</taxon>
        <taxon>Basidiomycota</taxon>
        <taxon>Agaricomycotina</taxon>
        <taxon>Agaricomycetes</taxon>
        <taxon>Auriculariales</taxon>
        <taxon>Exidiaceae</taxon>
        <taxon>Exidia</taxon>
    </lineage>
</organism>
<keyword evidence="8" id="KW-1185">Reference proteome</keyword>
<keyword evidence="3" id="KW-0378">Hydrolase</keyword>
<dbReference type="CDD" id="cd05471">
    <property type="entry name" value="pepsin_like"/>
    <property type="match status" value="1"/>
</dbReference>
<dbReference type="InterPro" id="IPR001461">
    <property type="entry name" value="Aspartic_peptidase_A1"/>
</dbReference>
<keyword evidence="4" id="KW-1133">Transmembrane helix</keyword>
<evidence type="ECO:0000256" key="5">
    <source>
        <dbReference type="SAM" id="SignalP"/>
    </source>
</evidence>
<dbReference type="SUPFAM" id="SSF50630">
    <property type="entry name" value="Acid proteases"/>
    <property type="match status" value="1"/>
</dbReference>
<dbReference type="Proteomes" id="UP000077266">
    <property type="component" value="Unassembled WGS sequence"/>
</dbReference>
<dbReference type="PROSITE" id="PS00141">
    <property type="entry name" value="ASP_PROTEASE"/>
    <property type="match status" value="1"/>
</dbReference>
<keyword evidence="5" id="KW-0732">Signal</keyword>
<dbReference type="PANTHER" id="PTHR47966:SF74">
    <property type="entry name" value="AGR407CP"/>
    <property type="match status" value="1"/>
</dbReference>
<dbReference type="GO" id="GO:0006508">
    <property type="term" value="P:proteolysis"/>
    <property type="evidence" value="ECO:0007669"/>
    <property type="project" value="UniProtKB-KW"/>
</dbReference>
<dbReference type="EMBL" id="KV425902">
    <property type="protein sequence ID" value="KZW00274.1"/>
    <property type="molecule type" value="Genomic_DNA"/>
</dbReference>
<comment type="similarity">
    <text evidence="1 3">Belongs to the peptidase A1 family.</text>
</comment>
<keyword evidence="4" id="KW-0812">Transmembrane</keyword>
<name>A0A165N681_EXIGL</name>
<accession>A0A165N681</accession>
<dbReference type="Gene3D" id="2.40.70.10">
    <property type="entry name" value="Acid Proteases"/>
    <property type="match status" value="2"/>
</dbReference>
<dbReference type="PANTHER" id="PTHR47966">
    <property type="entry name" value="BETA-SITE APP-CLEAVING ENZYME, ISOFORM A-RELATED"/>
    <property type="match status" value="1"/>
</dbReference>
<protein>
    <submittedName>
        <fullName evidence="7">Acid protease</fullName>
    </submittedName>
</protein>
<evidence type="ECO:0000256" key="1">
    <source>
        <dbReference type="ARBA" id="ARBA00007447"/>
    </source>
</evidence>
<dbReference type="InterPro" id="IPR034164">
    <property type="entry name" value="Pepsin-like_dom"/>
</dbReference>
<dbReference type="InterPro" id="IPR021109">
    <property type="entry name" value="Peptidase_aspartic_dom_sf"/>
</dbReference>
<dbReference type="PRINTS" id="PR00792">
    <property type="entry name" value="PEPSIN"/>
</dbReference>
<dbReference type="InterPro" id="IPR001969">
    <property type="entry name" value="Aspartic_peptidase_AS"/>
</dbReference>
<evidence type="ECO:0000313" key="8">
    <source>
        <dbReference type="Proteomes" id="UP000077266"/>
    </source>
</evidence>
<evidence type="ECO:0000256" key="4">
    <source>
        <dbReference type="SAM" id="Phobius"/>
    </source>
</evidence>
<dbReference type="InParanoid" id="A0A165N681"/>
<evidence type="ECO:0000259" key="6">
    <source>
        <dbReference type="PROSITE" id="PS51767"/>
    </source>
</evidence>
<reference evidence="7 8" key="1">
    <citation type="journal article" date="2016" name="Mol. Biol. Evol.">
        <title>Comparative Genomics of Early-Diverging Mushroom-Forming Fungi Provides Insights into the Origins of Lignocellulose Decay Capabilities.</title>
        <authorList>
            <person name="Nagy L.G."/>
            <person name="Riley R."/>
            <person name="Tritt A."/>
            <person name="Adam C."/>
            <person name="Daum C."/>
            <person name="Floudas D."/>
            <person name="Sun H."/>
            <person name="Yadav J.S."/>
            <person name="Pangilinan J."/>
            <person name="Larsson K.H."/>
            <person name="Matsuura K."/>
            <person name="Barry K."/>
            <person name="Labutti K."/>
            <person name="Kuo R."/>
            <person name="Ohm R.A."/>
            <person name="Bhattacharya S.S."/>
            <person name="Shirouzu T."/>
            <person name="Yoshinaga Y."/>
            <person name="Martin F.M."/>
            <person name="Grigoriev I.V."/>
            <person name="Hibbett D.S."/>
        </authorList>
    </citation>
    <scope>NUCLEOTIDE SEQUENCE [LARGE SCALE GENOMIC DNA]</scope>
    <source>
        <strain evidence="7 8">HHB12029</strain>
    </source>
</reference>
<feature type="domain" description="Peptidase A1" evidence="6">
    <location>
        <begin position="66"/>
        <end position="493"/>
    </location>
</feature>
<dbReference type="GO" id="GO:0004190">
    <property type="term" value="F:aspartic-type endopeptidase activity"/>
    <property type="evidence" value="ECO:0007669"/>
    <property type="project" value="UniProtKB-KW"/>
</dbReference>
<dbReference type="InterPro" id="IPR033121">
    <property type="entry name" value="PEPTIDASE_A1"/>
</dbReference>
<dbReference type="OrthoDB" id="3089at2759"/>
<feature type="signal peptide" evidence="5">
    <location>
        <begin position="1"/>
        <end position="20"/>
    </location>
</feature>
<keyword evidence="2 3" id="KW-0064">Aspartyl protease</keyword>
<feature type="chain" id="PRO_5007862866" evidence="5">
    <location>
        <begin position="21"/>
        <end position="588"/>
    </location>
</feature>
<dbReference type="AlphaFoldDB" id="A0A165N681"/>
<keyword evidence="4" id="KW-0472">Membrane</keyword>
<evidence type="ECO:0000256" key="3">
    <source>
        <dbReference type="RuleBase" id="RU000454"/>
    </source>
</evidence>
<dbReference type="Pfam" id="PF00026">
    <property type="entry name" value="Asp"/>
    <property type="match status" value="2"/>
</dbReference>
<keyword evidence="3 7" id="KW-0645">Protease</keyword>
<evidence type="ECO:0000256" key="2">
    <source>
        <dbReference type="ARBA" id="ARBA00022750"/>
    </source>
</evidence>
<evidence type="ECO:0000313" key="7">
    <source>
        <dbReference type="EMBL" id="KZW00274.1"/>
    </source>
</evidence>